<evidence type="ECO:0000256" key="1">
    <source>
        <dbReference type="ARBA" id="ARBA00004255"/>
    </source>
</evidence>
<proteinExistence type="predicted"/>
<keyword evidence="4" id="KW-0472">Membrane</keyword>
<protein>
    <submittedName>
        <fullName evidence="5">GPP34 family phosphoprotein</fullName>
    </submittedName>
</protein>
<keyword evidence="3" id="KW-0446">Lipid-binding</keyword>
<dbReference type="InterPro" id="IPR038261">
    <property type="entry name" value="GPP34-like_sf"/>
</dbReference>
<sequence>MMDLLLSEELLLIGLDDDSGKARGMFDPGSLHGALLCDLIERGAVTVDDRKKVHPTGVAPGHPALDAVLATIAADPKPRSVSHWTSTLPWKHTKPAELVAQRLVADGVLSREEGRVLGLFRTVRLPESDPGPERALRERLRSVLVHGTTPGGHDALLVALLHTTHQVRAALSGVDTAQRRAGEKRARAVATGLADDPVLKAQYDAAVLAAVMTTVSAVVVTTSGST</sequence>
<dbReference type="InterPro" id="IPR008628">
    <property type="entry name" value="GPP34-like"/>
</dbReference>
<accession>A0ABV1JXJ0</accession>
<gene>
    <name evidence="5" type="ORF">WHI96_17860</name>
</gene>
<evidence type="ECO:0000313" key="5">
    <source>
        <dbReference type="EMBL" id="MEQ3540681.1"/>
    </source>
</evidence>
<name>A0ABV1JXJ0_9PSEU</name>
<dbReference type="EMBL" id="JBEDNP010000010">
    <property type="protein sequence ID" value="MEQ3540681.1"/>
    <property type="molecule type" value="Genomic_DNA"/>
</dbReference>
<evidence type="ECO:0000256" key="4">
    <source>
        <dbReference type="ARBA" id="ARBA00023136"/>
    </source>
</evidence>
<organism evidence="5 6">
    <name type="scientific">Pseudonocardia tropica</name>
    <dbReference type="NCBI Taxonomy" id="681289"/>
    <lineage>
        <taxon>Bacteria</taxon>
        <taxon>Bacillati</taxon>
        <taxon>Actinomycetota</taxon>
        <taxon>Actinomycetes</taxon>
        <taxon>Pseudonocardiales</taxon>
        <taxon>Pseudonocardiaceae</taxon>
        <taxon>Pseudonocardia</taxon>
    </lineage>
</organism>
<comment type="subcellular location">
    <subcellularLocation>
        <location evidence="1">Golgi apparatus membrane</location>
        <topology evidence="1">Peripheral membrane protein</topology>
        <orientation evidence="1">Cytoplasmic side</orientation>
    </subcellularLocation>
</comment>
<evidence type="ECO:0000256" key="3">
    <source>
        <dbReference type="ARBA" id="ARBA00023121"/>
    </source>
</evidence>
<reference evidence="5 6" key="1">
    <citation type="submission" date="2024-03" db="EMBL/GenBank/DDBJ databases">
        <title>Draft genome sequence of Pseudonocardia tropica JCM 19149.</title>
        <authorList>
            <person name="Butdee W."/>
            <person name="Duangmal K."/>
        </authorList>
    </citation>
    <scope>NUCLEOTIDE SEQUENCE [LARGE SCALE GENOMIC DNA]</scope>
    <source>
        <strain evidence="5 6">JCM 19149</strain>
    </source>
</reference>
<comment type="caution">
    <text evidence="5">The sequence shown here is derived from an EMBL/GenBank/DDBJ whole genome shotgun (WGS) entry which is preliminary data.</text>
</comment>
<keyword evidence="6" id="KW-1185">Reference proteome</keyword>
<evidence type="ECO:0000313" key="6">
    <source>
        <dbReference type="Proteomes" id="UP001464923"/>
    </source>
</evidence>
<dbReference type="Proteomes" id="UP001464923">
    <property type="component" value="Unassembled WGS sequence"/>
</dbReference>
<dbReference type="Gene3D" id="1.10.3630.10">
    <property type="entry name" value="yeast vps74-n-term truncation variant domain like"/>
    <property type="match status" value="1"/>
</dbReference>
<dbReference type="Pfam" id="PF05719">
    <property type="entry name" value="GPP34"/>
    <property type="match status" value="1"/>
</dbReference>
<evidence type="ECO:0000256" key="2">
    <source>
        <dbReference type="ARBA" id="ARBA00023034"/>
    </source>
</evidence>
<keyword evidence="2" id="KW-0333">Golgi apparatus</keyword>
<dbReference type="RefSeq" id="WP_345644272.1">
    <property type="nucleotide sequence ID" value="NZ_BAABLY010000025.1"/>
</dbReference>